<comment type="caution">
    <text evidence="13">The sequence shown here is derived from an EMBL/GenBank/DDBJ whole genome shotgun (WGS) entry which is preliminary data.</text>
</comment>
<name>A0A1T2L205_9GAMM</name>
<evidence type="ECO:0000256" key="5">
    <source>
        <dbReference type="ARBA" id="ARBA00022692"/>
    </source>
</evidence>
<keyword evidence="14" id="KW-1185">Reference proteome</keyword>
<dbReference type="SUPFAM" id="SSF56935">
    <property type="entry name" value="Porins"/>
    <property type="match status" value="1"/>
</dbReference>
<evidence type="ECO:0000256" key="2">
    <source>
        <dbReference type="ARBA" id="ARBA00011233"/>
    </source>
</evidence>
<keyword evidence="7" id="KW-0406">Ion transport</keyword>
<accession>A0A1T2L205</accession>
<dbReference type="RefSeq" id="WP_167367275.1">
    <property type="nucleotide sequence ID" value="NZ_MPRK01000141.1"/>
</dbReference>
<dbReference type="PANTHER" id="PTHR34501">
    <property type="entry name" value="PROTEIN YDDL-RELATED"/>
    <property type="match status" value="1"/>
</dbReference>
<dbReference type="InterPro" id="IPR033900">
    <property type="entry name" value="Gram_neg_porin_domain"/>
</dbReference>
<keyword evidence="4" id="KW-1134">Transmembrane beta strand</keyword>
<dbReference type="Proteomes" id="UP000190198">
    <property type="component" value="Unassembled WGS sequence"/>
</dbReference>
<evidence type="ECO:0000256" key="8">
    <source>
        <dbReference type="ARBA" id="ARBA00023114"/>
    </source>
</evidence>
<dbReference type="GO" id="GO:0034220">
    <property type="term" value="P:monoatomic ion transmembrane transport"/>
    <property type="evidence" value="ECO:0007669"/>
    <property type="project" value="InterPro"/>
</dbReference>
<feature type="chain" id="PRO_5013295393" description="Porin domain-containing protein" evidence="11">
    <location>
        <begin position="19"/>
        <end position="301"/>
    </location>
</feature>
<dbReference type="PRINTS" id="PR00184">
    <property type="entry name" value="NEISSPPORIN"/>
</dbReference>
<proteinExistence type="predicted"/>
<keyword evidence="3" id="KW-0813">Transport</keyword>
<gene>
    <name evidence="13" type="ORF">BOW52_07675</name>
</gene>
<reference evidence="13 14" key="1">
    <citation type="submission" date="2016-11" db="EMBL/GenBank/DDBJ databases">
        <title>Mixed transmission modes and dynamic genome evolution in an obligate animal-bacterial symbiosis.</title>
        <authorList>
            <person name="Russell S.L."/>
            <person name="Corbett-Detig R.B."/>
            <person name="Cavanaugh C.M."/>
        </authorList>
    </citation>
    <scope>NUCLEOTIDE SEQUENCE [LARGE SCALE GENOMIC DNA]</scope>
    <source>
        <strain evidence="13">Sp-SM6</strain>
    </source>
</reference>
<dbReference type="PRINTS" id="PR00182">
    <property type="entry name" value="ECOLNEIPORIN"/>
</dbReference>
<keyword evidence="5" id="KW-0812">Transmembrane</keyword>
<keyword evidence="8" id="KW-0626">Porin</keyword>
<evidence type="ECO:0000259" key="12">
    <source>
        <dbReference type="Pfam" id="PF13609"/>
    </source>
</evidence>
<dbReference type="CDD" id="cd00342">
    <property type="entry name" value="gram_neg_porins"/>
    <property type="match status" value="1"/>
</dbReference>
<keyword evidence="6 11" id="KW-0732">Signal</keyword>
<dbReference type="InterPro" id="IPR050298">
    <property type="entry name" value="Gram-neg_bact_OMP"/>
</dbReference>
<feature type="domain" description="Porin" evidence="12">
    <location>
        <begin position="7"/>
        <end position="289"/>
    </location>
</feature>
<dbReference type="Gene3D" id="2.40.160.10">
    <property type="entry name" value="Porin"/>
    <property type="match status" value="1"/>
</dbReference>
<dbReference type="PANTHER" id="PTHR34501:SF9">
    <property type="entry name" value="MAJOR OUTER MEMBRANE PROTEIN P.IA"/>
    <property type="match status" value="1"/>
</dbReference>
<dbReference type="AlphaFoldDB" id="A0A1T2L205"/>
<sequence>MKKSIIAAAIVAAPAANAGVTIYGKVHVSVDYIDDGSDNVWSVTSRASRIGFKGTEDLGNGMSLIWKAETGYDFADGNAWSKDSGGTPNGRNAYIGLTGDWGTFLYGRHDTPYKMGYYATGIDMMGDTIMDMNSYAGFDEVRASNAIAYVSPHMNGLTFAGAVVPGENTPTQTGLADKWSVSAMYKNSGLKLAAGYEDLDSGNTKFLIGGSYTMSNLTVALAYEDDDGEDSKSLGAAVGATFGNNKVVLNYANYDQSSGETDAWGIGLSHSLSKRTSAYAAYADNETSDKSGLSFGMIHNF</sequence>
<evidence type="ECO:0000256" key="11">
    <source>
        <dbReference type="SAM" id="SignalP"/>
    </source>
</evidence>
<evidence type="ECO:0000256" key="7">
    <source>
        <dbReference type="ARBA" id="ARBA00023065"/>
    </source>
</evidence>
<evidence type="ECO:0000256" key="10">
    <source>
        <dbReference type="ARBA" id="ARBA00023237"/>
    </source>
</evidence>
<dbReference type="GO" id="GO:0046930">
    <property type="term" value="C:pore complex"/>
    <property type="evidence" value="ECO:0007669"/>
    <property type="project" value="UniProtKB-KW"/>
</dbReference>
<dbReference type="GO" id="GO:0009279">
    <property type="term" value="C:cell outer membrane"/>
    <property type="evidence" value="ECO:0007669"/>
    <property type="project" value="UniProtKB-SubCell"/>
</dbReference>
<dbReference type="GO" id="GO:0015288">
    <property type="term" value="F:porin activity"/>
    <property type="evidence" value="ECO:0007669"/>
    <property type="project" value="UniProtKB-KW"/>
</dbReference>
<evidence type="ECO:0000313" key="14">
    <source>
        <dbReference type="Proteomes" id="UP000190198"/>
    </source>
</evidence>
<feature type="signal peptide" evidence="11">
    <location>
        <begin position="1"/>
        <end position="18"/>
    </location>
</feature>
<dbReference type="InterPro" id="IPR023614">
    <property type="entry name" value="Porin_dom_sf"/>
</dbReference>
<evidence type="ECO:0000256" key="4">
    <source>
        <dbReference type="ARBA" id="ARBA00022452"/>
    </source>
</evidence>
<dbReference type="EMBL" id="MPRK01000141">
    <property type="protein sequence ID" value="OOZ39101.1"/>
    <property type="molecule type" value="Genomic_DNA"/>
</dbReference>
<comment type="subcellular location">
    <subcellularLocation>
        <location evidence="1">Cell outer membrane</location>
        <topology evidence="1">Multi-pass membrane protein</topology>
    </subcellularLocation>
</comment>
<evidence type="ECO:0000313" key="13">
    <source>
        <dbReference type="EMBL" id="OOZ39101.1"/>
    </source>
</evidence>
<protein>
    <recommendedName>
        <fullName evidence="12">Porin domain-containing protein</fullName>
    </recommendedName>
</protein>
<comment type="subunit">
    <text evidence="2">Homotrimer.</text>
</comment>
<keyword evidence="10" id="KW-0998">Cell outer membrane</keyword>
<dbReference type="InterPro" id="IPR002299">
    <property type="entry name" value="Porin_Neis"/>
</dbReference>
<evidence type="ECO:0000256" key="9">
    <source>
        <dbReference type="ARBA" id="ARBA00023136"/>
    </source>
</evidence>
<evidence type="ECO:0000256" key="1">
    <source>
        <dbReference type="ARBA" id="ARBA00004571"/>
    </source>
</evidence>
<organism evidence="13 14">
    <name type="scientific">Solemya elarraichensis gill symbiont</name>
    <dbReference type="NCBI Taxonomy" id="1918949"/>
    <lineage>
        <taxon>Bacteria</taxon>
        <taxon>Pseudomonadati</taxon>
        <taxon>Pseudomonadota</taxon>
        <taxon>Gammaproteobacteria</taxon>
        <taxon>sulfur-oxidizing symbionts</taxon>
    </lineage>
</organism>
<dbReference type="Pfam" id="PF13609">
    <property type="entry name" value="Porin_4"/>
    <property type="match status" value="1"/>
</dbReference>
<evidence type="ECO:0000256" key="6">
    <source>
        <dbReference type="ARBA" id="ARBA00022729"/>
    </source>
</evidence>
<dbReference type="InterPro" id="IPR001702">
    <property type="entry name" value="Porin_Gram-ve"/>
</dbReference>
<keyword evidence="9" id="KW-0472">Membrane</keyword>
<evidence type="ECO:0000256" key="3">
    <source>
        <dbReference type="ARBA" id="ARBA00022448"/>
    </source>
</evidence>